<proteinExistence type="predicted"/>
<keyword evidence="1" id="KW-0812">Transmembrane</keyword>
<protein>
    <submittedName>
        <fullName evidence="3">MTH538 TIR-like domain</fullName>
    </submittedName>
</protein>
<dbReference type="Gene3D" id="3.40.50.10140">
    <property type="entry name" value="Toll/interleukin-1 receptor homology (TIR) domain"/>
    <property type="match status" value="1"/>
</dbReference>
<feature type="transmembrane region" description="Helical" evidence="1">
    <location>
        <begin position="252"/>
        <end position="271"/>
    </location>
</feature>
<dbReference type="AlphaFoldDB" id="A0A1H6BMQ6"/>
<dbReference type="InterPro" id="IPR000157">
    <property type="entry name" value="TIR_dom"/>
</dbReference>
<dbReference type="InterPro" id="IPR011047">
    <property type="entry name" value="Quinoprotein_ADH-like_sf"/>
</dbReference>
<evidence type="ECO:0000313" key="3">
    <source>
        <dbReference type="EMBL" id="SEG61981.1"/>
    </source>
</evidence>
<keyword evidence="4" id="KW-1185">Reference proteome</keyword>
<dbReference type="SUPFAM" id="SSF50998">
    <property type="entry name" value="Quinoprotein alcohol dehydrogenase-like"/>
    <property type="match status" value="1"/>
</dbReference>
<reference evidence="4" key="1">
    <citation type="submission" date="2016-10" db="EMBL/GenBank/DDBJ databases">
        <authorList>
            <person name="Varghese N."/>
            <person name="Submissions S."/>
        </authorList>
    </citation>
    <scope>NUCLEOTIDE SEQUENCE [LARGE SCALE GENOMIC DNA]</scope>
    <source>
        <strain evidence="4">DSM 22361</strain>
    </source>
</reference>
<dbReference type="SUPFAM" id="SSF52200">
    <property type="entry name" value="Toll/Interleukin receptor TIR domain"/>
    <property type="match status" value="1"/>
</dbReference>
<dbReference type="RefSeq" id="WP_103907291.1">
    <property type="nucleotide sequence ID" value="NZ_CP049246.1"/>
</dbReference>
<dbReference type="GO" id="GO:0007165">
    <property type="term" value="P:signal transduction"/>
    <property type="evidence" value="ECO:0007669"/>
    <property type="project" value="InterPro"/>
</dbReference>
<dbReference type="InterPro" id="IPR015943">
    <property type="entry name" value="WD40/YVTN_repeat-like_dom_sf"/>
</dbReference>
<evidence type="ECO:0000313" key="4">
    <source>
        <dbReference type="Proteomes" id="UP000236731"/>
    </source>
</evidence>
<dbReference type="Gene3D" id="2.130.10.10">
    <property type="entry name" value="YVTN repeat-like/Quinoprotein amine dehydrogenase"/>
    <property type="match status" value="2"/>
</dbReference>
<dbReference type="Proteomes" id="UP000236731">
    <property type="component" value="Unassembled WGS sequence"/>
</dbReference>
<dbReference type="CDD" id="cd21372">
    <property type="entry name" value="cwf21_CWC21-like"/>
    <property type="match status" value="1"/>
</dbReference>
<evidence type="ECO:0000259" key="2">
    <source>
        <dbReference type="Pfam" id="PF13676"/>
    </source>
</evidence>
<dbReference type="Pfam" id="PF13676">
    <property type="entry name" value="TIR_2"/>
    <property type="match status" value="1"/>
</dbReference>
<evidence type="ECO:0000256" key="1">
    <source>
        <dbReference type="SAM" id="Phobius"/>
    </source>
</evidence>
<keyword evidence="1" id="KW-1133">Transmembrane helix</keyword>
<dbReference type="InterPro" id="IPR011044">
    <property type="entry name" value="Quino_amine_DH_bsu"/>
</dbReference>
<dbReference type="OrthoDB" id="1492850at2"/>
<dbReference type="SUPFAM" id="SSF50969">
    <property type="entry name" value="YVTN repeat-like/Quinoprotein amine dehydrogenase"/>
    <property type="match status" value="1"/>
</dbReference>
<accession>A0A1H6BMQ6</accession>
<name>A0A1H6BMQ6_9SPHI</name>
<sequence length="1109" mass="125075">MEEQNKELAKQYKAFISYSHSDNQGEGRKWADWLHHALETYEIPQDLIGKKNTAGKEIPRQIYPVFQDEKELSASSSLSGSLTDALDRSEYLIYLSSPKSARSTYVRDELRYFKQSGKSQQIMALILKGEPEYGDTITEAQCFPDELRYHVDGDGQVDKSKPEEVLAADVRIPHTQDEGFTSPEAYRMHLHEQGLSHQEIKSRVDEYKQRLDLALLKIISGILGVPLGELTKRDQAYQLEKIKQKNRNIKRIAAVIGVLGILAVIAGIFAWNQRNSAVRNLAKSLYASGINKLTESEYGDGAAYIAEATRRGDDDAKLFAHSMLAVQDDMTLMPNINVGNLRFSPNGKWLVGWASSGDFTQVLQVWDAINRKPIKQLGQVKTKQARYPSFDQANRAYVTTVDNSIVRYDIDKDKLETIRANPDSTFLTISAVSGDGKMVLFKQMEKLYLLNTETKQEQLLHTLSGYPLETSYFSPKLDLLLIGIAHKEKNEWLFFDITTPTPTMKLRKETPYTSKPPAFSPDGKQVALFGNFGINYYNLVTGQEWTNTQVNTAKYVGFTTNGQLHAGNNEQIAQLNLTTGSVAKSTALPGNVFFISPLTKMLEQDDMALQYNSPNWNQQLVSSDNQTFIDNVKAAPLQLAQYFEPNELIVAVPGITENVAYTIYKDSKSIDELNLENGTKTKNIITAPENIATIIVLHKTKNLLVKGKSGKTYFYDLTSRKPIGKAIDAQPKLYIFKVDEKEVASRTGKNSFAAWDIATGKQIFKYEEKAEIPGFTISPDFTQAILVGLSSWKIVDPHSGKVLKEEKGTLSSGRYSNTGKYLVLTDNNGSTKLLNSTDYKEVFSLKTIEFPFMMFNNADDVLAISDDADHMRLWNIETGKPFGQRIRVSKYSKYFHFSEDDKQIFVQDDGNGLQFVTKIVDARTGNILTMPFMNQKFSNIFVLPGDKKLMTIEELVLGKTVNTWEVPGQVDMSNEQVARDLEKFYGKKYDNASGAIFPFVDTTGNYSTWYFDDPFLRSISPSSKTSILEILRQNYPIKTDANLQLLAVTHIYHPLARAMVANHYSSKPEMQYIGQRLVEVTEKQLLLIKNNELKAEVEKLLNEAKSKLK</sequence>
<keyword evidence="1" id="KW-0472">Membrane</keyword>
<feature type="domain" description="TIR" evidence="2">
    <location>
        <begin position="15"/>
        <end position="129"/>
    </location>
</feature>
<organism evidence="3 4">
    <name type="scientific">Sphingobacterium lactis</name>
    <dbReference type="NCBI Taxonomy" id="797291"/>
    <lineage>
        <taxon>Bacteria</taxon>
        <taxon>Pseudomonadati</taxon>
        <taxon>Bacteroidota</taxon>
        <taxon>Sphingobacteriia</taxon>
        <taxon>Sphingobacteriales</taxon>
        <taxon>Sphingobacteriaceae</taxon>
        <taxon>Sphingobacterium</taxon>
    </lineage>
</organism>
<dbReference type="SUPFAM" id="SSF69304">
    <property type="entry name" value="Tricorn protease N-terminal domain"/>
    <property type="match status" value="1"/>
</dbReference>
<dbReference type="EMBL" id="FNUT01000011">
    <property type="protein sequence ID" value="SEG61981.1"/>
    <property type="molecule type" value="Genomic_DNA"/>
</dbReference>
<gene>
    <name evidence="3" type="ORF">SAMN05421877_1118</name>
</gene>
<dbReference type="InterPro" id="IPR035897">
    <property type="entry name" value="Toll_tir_struct_dom_sf"/>
</dbReference>